<evidence type="ECO:0000313" key="2">
    <source>
        <dbReference type="Proteomes" id="UP001152523"/>
    </source>
</evidence>
<keyword evidence="2" id="KW-1185">Reference proteome</keyword>
<protein>
    <recommendedName>
        <fullName evidence="3">Retrotransposon gag domain-containing protein</fullName>
    </recommendedName>
</protein>
<gene>
    <name evidence="1" type="ORF">CEPIT_LOCUS43764</name>
</gene>
<evidence type="ECO:0000313" key="1">
    <source>
        <dbReference type="EMBL" id="CAH9147460.1"/>
    </source>
</evidence>
<dbReference type="PANTHER" id="PTHR34222">
    <property type="entry name" value="GAG_PRE-INTEGRS DOMAIN-CONTAINING PROTEIN"/>
    <property type="match status" value="1"/>
</dbReference>
<comment type="caution">
    <text evidence="1">The sequence shown here is derived from an EMBL/GenBank/DDBJ whole genome shotgun (WGS) entry which is preliminary data.</text>
</comment>
<dbReference type="PANTHER" id="PTHR34222:SF28">
    <property type="entry name" value="CCHC-TYPE DOMAIN-CONTAINING PROTEIN"/>
    <property type="match status" value="1"/>
</dbReference>
<dbReference type="Proteomes" id="UP001152523">
    <property type="component" value="Unassembled WGS sequence"/>
</dbReference>
<evidence type="ECO:0008006" key="3">
    <source>
        <dbReference type="Google" id="ProtNLM"/>
    </source>
</evidence>
<proteinExistence type="predicted"/>
<name>A0AAV0GHJ7_9ASTE</name>
<dbReference type="EMBL" id="CAMAPF010001131">
    <property type="protein sequence ID" value="CAH9147460.1"/>
    <property type="molecule type" value="Genomic_DNA"/>
</dbReference>
<dbReference type="AlphaFoldDB" id="A0AAV0GHJ7"/>
<sequence length="273" mass="30862">MDDVHDLWDDLKARFAVGDSMRIYELKDMIRGCRQNGDSISAYYGRLKTLWDEYDEYRVAPKCACSRCTCDLAKQFAKQIENEKGHDFLLGLDTEIFGTLRSNILSQEDLPTLTRLYNMFTQEERHRNMMRGREERTDVVAFAAGPSSFHVRTEQKVVCAFCKKPGHEIDQCFKRTGKYPDWWYDNPGKGRGGRGRGAGRGRGKAVANAVGIDESLGSEVSQVGTQAANTSQPPCFTDEQWRGFLQLMETYKTSSVSAEKLTGPAYEDADWSG</sequence>
<organism evidence="1 2">
    <name type="scientific">Cuscuta epithymum</name>
    <dbReference type="NCBI Taxonomy" id="186058"/>
    <lineage>
        <taxon>Eukaryota</taxon>
        <taxon>Viridiplantae</taxon>
        <taxon>Streptophyta</taxon>
        <taxon>Embryophyta</taxon>
        <taxon>Tracheophyta</taxon>
        <taxon>Spermatophyta</taxon>
        <taxon>Magnoliopsida</taxon>
        <taxon>eudicotyledons</taxon>
        <taxon>Gunneridae</taxon>
        <taxon>Pentapetalae</taxon>
        <taxon>asterids</taxon>
        <taxon>lamiids</taxon>
        <taxon>Solanales</taxon>
        <taxon>Convolvulaceae</taxon>
        <taxon>Cuscuteae</taxon>
        <taxon>Cuscuta</taxon>
        <taxon>Cuscuta subgen. Cuscuta</taxon>
    </lineage>
</organism>
<accession>A0AAV0GHJ7</accession>
<reference evidence="1" key="1">
    <citation type="submission" date="2022-07" db="EMBL/GenBank/DDBJ databases">
        <authorList>
            <person name="Macas J."/>
            <person name="Novak P."/>
            <person name="Neumann P."/>
        </authorList>
    </citation>
    <scope>NUCLEOTIDE SEQUENCE</scope>
</reference>